<keyword evidence="9" id="KW-0788">Thiol protease</keyword>
<keyword evidence="3" id="KW-0945">Host-virus interaction</keyword>
<feature type="compositionally biased region" description="Low complexity" evidence="14">
    <location>
        <begin position="369"/>
        <end position="385"/>
    </location>
</feature>
<keyword evidence="1" id="KW-1048">Host nucleus</keyword>
<evidence type="ECO:0000256" key="4">
    <source>
        <dbReference type="ARBA" id="ARBA00022662"/>
    </source>
</evidence>
<feature type="region of interest" description="Disordered" evidence="14">
    <location>
        <begin position="2950"/>
        <end position="2973"/>
    </location>
</feature>
<feature type="region of interest" description="Disordered" evidence="14">
    <location>
        <begin position="1185"/>
        <end position="1210"/>
    </location>
</feature>
<feature type="region of interest" description="Disordered" evidence="14">
    <location>
        <begin position="3218"/>
        <end position="3265"/>
    </location>
</feature>
<protein>
    <submittedName>
        <fullName evidence="16">Large tegument protein</fullName>
    </submittedName>
</protein>
<dbReference type="PANTHER" id="PTHR45615:SF66">
    <property type="entry name" value="CARD DOMAIN-CONTAINING PROTEIN"/>
    <property type="match status" value="1"/>
</dbReference>
<keyword evidence="7" id="KW-0833">Ubl conjugation pathway</keyword>
<dbReference type="SUPFAM" id="SSF54001">
    <property type="entry name" value="Cysteine proteinases"/>
    <property type="match status" value="1"/>
</dbReference>
<keyword evidence="6" id="KW-0677">Repeat</keyword>
<dbReference type="Proteomes" id="UP000326033">
    <property type="component" value="Segment"/>
</dbReference>
<feature type="compositionally biased region" description="Low complexity" evidence="14">
    <location>
        <begin position="3251"/>
        <end position="3265"/>
    </location>
</feature>
<organism evidence="16 17">
    <name type="scientific">Cervid alphaherpesvirus 2</name>
    <dbReference type="NCBI Taxonomy" id="365327"/>
    <lineage>
        <taxon>Viruses</taxon>
        <taxon>Duplodnaviria</taxon>
        <taxon>Heunggongvirae</taxon>
        <taxon>Peploviricota</taxon>
        <taxon>Herviviricetes</taxon>
        <taxon>Herpesvirales</taxon>
        <taxon>Orthoherpesviridae</taxon>
        <taxon>Alphaherpesvirinae</taxon>
        <taxon>Varicellovirus</taxon>
        <taxon>Varicellovirus cervidalpha2</taxon>
    </lineage>
</organism>
<dbReference type="GO" id="GO:0044423">
    <property type="term" value="C:virion component"/>
    <property type="evidence" value="ECO:0007669"/>
    <property type="project" value="UniProtKB-KW"/>
</dbReference>
<sequence>MSGPAGGVAAAPAPALPADVAIAAVGFRNQYDAALGPGASVSCLRSSLSFLRLAFAGGADAAVGAEAIDGALAEGAAWTRAGGARPEMCPIVHLPNRIADPGGAGGGLCCVFSRVYGECGFFTPPAERALSTQVPAREFLDAVWRPRRSSLALVVVGALGVGVFREGDAVYLFDPHGDGDVPQAFVARMRPEDLYAYLARRACGQPESQWAGALVHFVSTGPGPARPEELRAAVSLLYGASETYLEDEPYVERRVEGAHPRAPPATSGLTAVAVGGAADAAADGAALPAEPVVRMPPQITAAAAARAAGKRASLPRRRRAPWTPPSSREDLRAPAARARAGKPPRKVRGAEGEGGDDGDGPVPAPPARPAADGGAPDGSSNNNNNGGDGRRAPPALGAAPADAEAACAAELSARAAELAAVLQGVRARAAAIDAEADACVARAVRVARPRDAAAELDPLEHTILGLFERVLAFLVQNGARTRADAPSAAQPLFAAVAQALPQHTPASAFVTSSGMALEGLDAYARLAEAMRAQPSALGDLAEAKLRLVAAAVAADTERLHDAVGELEAEVEAAGAADGGAPPGELCAAVSARFLERLADSGRRLFARAALRDGRALDARVRALFERARACETRAAAEGAALARAALALEGTLRAARERLDAVAPDDPAAAPAEEAVRALAAELAADRAGVLARRRAALAAELDALAAEALRQYFVRGAQYSARAILADRGGGERFRVAAAAVAPLQRLAEAAPELAARVARLGAADGAAPPPPSGGRTARRVELLRELLAAGAAAHTEEGLAAWTALLHEAQAEGAAARKELDALLDDVAAVNGRSASRASLAASVARFEAMAVAAARAAAAAAAAEGEAAAAGGADEEAEAAEAAVRGADDVLRQLDALGPAGAADREARERTAARRAELEARAAAARRRAAALRERRAELFRRLDALLLPLPGFVGLRAAPGALEQLRADAGARDAAEFAGFLREAPPRALAGVQDRLWQLFGRYREALESPGALAPGALAGLGPAFAAVLGTALGQAAGPAVRAFFETGHAERVAAAVTAAAAEPAAPGALDAAVAALRAAAAAARGPGGAPAPELAFLDALLAQHAARREAQSGARRLGAALAAVGEASGALAGAAGALKNALAAGADAAEVAAAVAAADAALEAAEAALRDADAAAAAADAEAEAGGDEAAEAAPARPGARGAKLRADLRKARALARRRAEEVRRLRAEAGRRAEAADAQRQEERWREDLRAALERVEARSDFDAAELARLRAAAEARGFDARPLARQADRALEASAQRAAAAVEAVLAFNPHAPENLRIDVPPPLAQLRGLAWWDAFSLAAPALAALFPAADVGRLTRLMHIATALLTFAASGGGELRPYDAVTYLEEDLAAEPRLARFVAFYRRGHAAFEEERARLGALRADVLQAAGGRAAEISRALEEVTYVRSPAEAARALEAGVRLELPGEALIAEALAQLERFDHTRFAGSAYEAQMQSTVRRDAAAAREALAAARAARAEATARAERILGEVVAAEAARDRDEGAGLANLKNLLRITPPPAALGPALDRAASAADVVTQAALLLAAVEEAPELDVAAVEWLQQARAIIDSHPLTARIDERGPMEPFAARIEALRELRRHLDALRRQLEAAAAAWDGAWELFAAARRRAAASREDHEGAKARAAALQAAAGVVLGLRADAHYKRLPAAFTGALDARLAERGEALAAFHEAARAADAGLRRLQATLAAARGEAAYEGLRALLAAFDAQVAELPAWAARAHAPVRELLLLRTRLYEAYFKIAPRAAPRARGAAAAAAAARAAAARSRADPAARAAAAAAARLSERDLHLRGRVAALLGDEGAAVCTLREAESEVDALAPRAYLDADGAPLCYRVCYRAAGDKLAVALCSRAGAALRPPLDESGVVEAGSVAAVNVLNEIVNLRLEYERARDADFGAFCRFVRHRRADWALADARAAAAELYAGLLAATLPRRHGVASLGALCFSPAERGLRPARAAEDGGEAARAPRGAGAALELTPADLVTAALMGAFMHLVNFARLDLVQKHEYMCKTLDGVLAEALAGRVAVNCLAAPGADAPPGAARPVPLAGPADDPADGALFAIRAADWDAGRLAEGDVLAVWRHAPDAATRAAVAELAALVPGDALTTVSVLARMCIPGDLLAALWTTLAGDALDAQARSYDAFLTRRLDAPSTVHATGGPSEDAAALAAAAAAAGGRPPLFRPTGSSVTFTLVRQPPGEVRTVNALDLVACALLLGAPVVVAMENPDVFSEGSRLILCLRLFDTRPGGRDADAPAAVSSDLSSWGERLLALDENLIENACLTAQLEQLSAQIAAKPLRGAPPCLITLDTQLRPARVLWARPAPAAPAAVRVAEDDALRDLPSLTLDYEDALPAAPAPGDPLFTRVISGRNVPDFAAASGDPLYAHPPVFRHEPERPFPHALAAPAGGGRGAANARVEEEAARGGAPAAARWRPAAPPSAGDGPPASPPAAAPAWGGADEWLDDEIDGGGGALLAEDAFPAPFSPPPSPPPKLLPPAPLPEPPRPELPQLPPPAPLPQPSPPAPLPRPQLPSPRPLPGSAPNGGAGASEAPGAERTRRLTRRTGPRRSLPAMRPWERPPPRPPSPAPRPLSPAPAPRPAPPIEPGLLPPLPSSPPAKAPTPEPAPFAPPAPPADPPAVSAVEPPAEPSPVPADPLPAPAADLAPSPPPAERGRRAARRAGARKSLPAARPRPATPIPAAPAASPPEPAPIAAPAPAPVVVPVYVPVPAPAPTVVPAPVPAVAPAPTPTVVPAPAPAPIVVPAPTPTVVPVPVPAPAPIVVPAPTPTVAPAPAPIVVPVPAPAPAPIVVPVPTPTVAPAPTPIVVPVPVPAPTSRVVPAPAPIVVPVPVPAPAPAPIVVPAPAPAPTPIVAPAPAPAPAIIPVEIPAIPALPRLRPKARPAPKGPAPGARRQARAVDPRVVGSGLSLAELGPASGDDEDFGLAGIEGRRAQPASPPPPAPARAAAPPSPPASPDLCPVPVPAVPAAPAGRRPARAAAARRSGRGSAPSRLRPWISRADLHTLDMLADAEARLGEPPEPAASPAEALDSDSDAAESSSELLAPDSASEAAPDSELDSASDSELDSASDSELGSALDSASETGSDPETEVEVDLEAGQAARRARAEAEAALLEWRARVEAEAERAEQAERRARAEAEAERAERLARAEAEAERAERRARAEAAERAEAEGARRPHSRAPSAARSAAAGSPRVVPANSLLGRQYLRGTGISVLALLAEACEKIARRLRATREVLHQHSAAVTADLFVVRMLLG</sequence>
<evidence type="ECO:0000256" key="5">
    <source>
        <dbReference type="ARBA" id="ARBA00022670"/>
    </source>
</evidence>
<evidence type="ECO:0000256" key="12">
    <source>
        <dbReference type="ARBA" id="ARBA00023200"/>
    </source>
</evidence>
<dbReference type="GO" id="GO:0006508">
    <property type="term" value="P:proteolysis"/>
    <property type="evidence" value="ECO:0007669"/>
    <property type="project" value="UniProtKB-KW"/>
</dbReference>
<feature type="domain" description="Peptidase C76" evidence="15">
    <location>
        <begin position="23"/>
        <end position="240"/>
    </location>
</feature>
<evidence type="ECO:0000256" key="9">
    <source>
        <dbReference type="ARBA" id="ARBA00022807"/>
    </source>
</evidence>
<evidence type="ECO:0000256" key="8">
    <source>
        <dbReference type="ARBA" id="ARBA00022801"/>
    </source>
</evidence>
<feature type="region of interest" description="Disordered" evidence="14">
    <location>
        <begin position="2443"/>
        <end position="2764"/>
    </location>
</feature>
<keyword evidence="13" id="KW-0175">Coiled coil</keyword>
<dbReference type="GeneID" id="80531935"/>
<feature type="coiled-coil region" evidence="13">
    <location>
        <begin position="911"/>
        <end position="945"/>
    </location>
</feature>
<feature type="region of interest" description="Disordered" evidence="14">
    <location>
        <begin position="3003"/>
        <end position="3068"/>
    </location>
</feature>
<feature type="compositionally biased region" description="Low complexity" evidence="14">
    <location>
        <begin position="2480"/>
        <end position="2501"/>
    </location>
</feature>
<evidence type="ECO:0000256" key="13">
    <source>
        <dbReference type="SAM" id="Coils"/>
    </source>
</evidence>
<evidence type="ECO:0000256" key="7">
    <source>
        <dbReference type="ARBA" id="ARBA00022786"/>
    </source>
</evidence>
<feature type="region of interest" description="Disordered" evidence="14">
    <location>
        <begin position="303"/>
        <end position="398"/>
    </location>
</feature>
<feature type="compositionally biased region" description="Low complexity" evidence="14">
    <location>
        <begin position="303"/>
        <end position="312"/>
    </location>
</feature>
<feature type="compositionally biased region" description="Pro residues" evidence="14">
    <location>
        <begin position="2539"/>
        <end position="2595"/>
    </location>
</feature>
<feature type="compositionally biased region" description="Acidic residues" evidence="14">
    <location>
        <begin position="3126"/>
        <end position="3142"/>
    </location>
</feature>
<evidence type="ECO:0000256" key="14">
    <source>
        <dbReference type="SAM" id="MobiDB-lite"/>
    </source>
</evidence>
<dbReference type="KEGG" id="vg:80531935"/>
<keyword evidence="17" id="KW-1185">Reference proteome</keyword>
<dbReference type="InterPro" id="IPR038765">
    <property type="entry name" value="Papain-like_cys_pep_sf"/>
</dbReference>
<dbReference type="GO" id="GO:0039648">
    <property type="term" value="P:symbiont-mediated perturbation of host ubiquitin-like protein modification"/>
    <property type="evidence" value="ECO:0007669"/>
    <property type="project" value="UniProtKB-KW"/>
</dbReference>
<feature type="compositionally biased region" description="Low complexity" evidence="14">
    <location>
        <begin position="1197"/>
        <end position="1207"/>
    </location>
</feature>
<feature type="coiled-coil region" evidence="13">
    <location>
        <begin position="1211"/>
        <end position="1261"/>
    </location>
</feature>
<proteinExistence type="predicted"/>
<keyword evidence="12" id="KW-1035">Host cytoplasm</keyword>
<dbReference type="InterPro" id="IPR005210">
    <property type="entry name" value="Herpes_LT_deneddylase"/>
</dbReference>
<dbReference type="InterPro" id="IPR006928">
    <property type="entry name" value="Herpes_teg_USP"/>
</dbReference>
<feature type="compositionally biased region" description="Pro residues" evidence="14">
    <location>
        <begin position="2637"/>
        <end position="2692"/>
    </location>
</feature>
<dbReference type="GO" id="GO:0019784">
    <property type="term" value="F:deNEDDylase activity"/>
    <property type="evidence" value="ECO:0007669"/>
    <property type="project" value="InterPro"/>
</dbReference>
<dbReference type="Pfam" id="PF04843">
    <property type="entry name" value="Herpes_teg_N"/>
    <property type="match status" value="1"/>
</dbReference>
<feature type="compositionally biased region" description="Acidic residues" evidence="14">
    <location>
        <begin position="3158"/>
        <end position="3168"/>
    </location>
</feature>
<dbReference type="Pfam" id="PF03586">
    <property type="entry name" value="Herpes_UL36"/>
    <property type="match status" value="1"/>
</dbReference>
<evidence type="ECO:0000256" key="3">
    <source>
        <dbReference type="ARBA" id="ARBA00022581"/>
    </source>
</evidence>
<evidence type="ECO:0000313" key="17">
    <source>
        <dbReference type="Proteomes" id="UP000326033"/>
    </source>
</evidence>
<dbReference type="GO" id="GO:0008234">
    <property type="term" value="F:cysteine-type peptidase activity"/>
    <property type="evidence" value="ECO:0007669"/>
    <property type="project" value="UniProtKB-KW"/>
</dbReference>
<evidence type="ECO:0000256" key="6">
    <source>
        <dbReference type="ARBA" id="ARBA00022737"/>
    </source>
</evidence>
<evidence type="ECO:0000313" key="16">
    <source>
        <dbReference type="EMBL" id="AVT50743.1"/>
    </source>
</evidence>
<keyword evidence="2" id="KW-0920">Virion tegument</keyword>
<feature type="compositionally biased region" description="Low complexity" evidence="14">
    <location>
        <begin position="3109"/>
        <end position="3125"/>
    </location>
</feature>
<evidence type="ECO:0000256" key="1">
    <source>
        <dbReference type="ARBA" id="ARBA00022562"/>
    </source>
</evidence>
<dbReference type="PROSITE" id="PS51521">
    <property type="entry name" value="HTUSP"/>
    <property type="match status" value="1"/>
</dbReference>
<evidence type="ECO:0000256" key="11">
    <source>
        <dbReference type="ARBA" id="ARBA00022876"/>
    </source>
</evidence>
<feature type="compositionally biased region" description="Pro residues" evidence="14">
    <location>
        <begin position="2749"/>
        <end position="2764"/>
    </location>
</feature>
<dbReference type="RefSeq" id="YP_010794919.1">
    <property type="nucleotide sequence ID" value="NC_075563.1"/>
</dbReference>
<feature type="compositionally biased region" description="Acidic residues" evidence="14">
    <location>
        <begin position="1186"/>
        <end position="1196"/>
    </location>
</feature>
<feature type="region of interest" description="Disordered" evidence="14">
    <location>
        <begin position="3089"/>
        <end position="3171"/>
    </location>
</feature>
<accession>A0A455JLA0</accession>
<feature type="compositionally biased region" description="Low complexity" evidence="14">
    <location>
        <begin position="3041"/>
        <end position="3065"/>
    </location>
</feature>
<keyword evidence="11" id="KW-1127">Modulation of host ubiquitin pathway by viral deubiquitinase</keyword>
<keyword evidence="5" id="KW-0645">Protease</keyword>
<keyword evidence="10" id="KW-0946">Virion</keyword>
<evidence type="ECO:0000256" key="2">
    <source>
        <dbReference type="ARBA" id="ARBA00022580"/>
    </source>
</evidence>
<dbReference type="PRINTS" id="PR01217">
    <property type="entry name" value="PRICHEXTENSN"/>
</dbReference>
<dbReference type="GO" id="GO:0039693">
    <property type="term" value="P:viral DNA genome replication"/>
    <property type="evidence" value="ECO:0007669"/>
    <property type="project" value="InterPro"/>
</dbReference>
<keyword evidence="4" id="KW-1130">Modulation of host ubiquitin pathway by virus</keyword>
<feature type="compositionally biased region" description="Low complexity" evidence="14">
    <location>
        <begin position="3143"/>
        <end position="3155"/>
    </location>
</feature>
<reference evidence="16 17" key="1">
    <citation type="submission" date="2018-03" db="EMBL/GenBank/DDBJ databases">
        <title>Cervid herpesvirus genomes.</title>
        <authorList>
            <person name="Das Neves C.G."/>
            <person name="Davison A.J."/>
        </authorList>
    </citation>
    <scope>NUCLEOTIDE SEQUENCE [LARGE SCALE GENOMIC DNA]</scope>
    <source>
        <strain evidence="16 17">Norway</strain>
    </source>
</reference>
<evidence type="ECO:0000256" key="10">
    <source>
        <dbReference type="ARBA" id="ARBA00022844"/>
    </source>
</evidence>
<dbReference type="EMBL" id="MH036943">
    <property type="protein sequence ID" value="AVT50743.1"/>
    <property type="molecule type" value="Genomic_DNA"/>
</dbReference>
<keyword evidence="8" id="KW-0378">Hydrolase</keyword>
<dbReference type="Gene3D" id="3.90.70.120">
    <property type="match status" value="1"/>
</dbReference>
<evidence type="ECO:0000259" key="15">
    <source>
        <dbReference type="PROSITE" id="PS51521"/>
    </source>
</evidence>
<gene>
    <name evidence="16" type="primary">UL36</name>
</gene>
<feature type="compositionally biased region" description="Basic and acidic residues" evidence="14">
    <location>
        <begin position="3218"/>
        <end position="3246"/>
    </location>
</feature>
<feature type="compositionally biased region" description="Pro residues" evidence="14">
    <location>
        <begin position="3009"/>
        <end position="3040"/>
    </location>
</feature>
<name>A0A455JLA0_9ALPH</name>
<feature type="compositionally biased region" description="Pro residues" evidence="14">
    <location>
        <begin position="2701"/>
        <end position="2714"/>
    </location>
</feature>
<dbReference type="PANTHER" id="PTHR45615">
    <property type="entry name" value="MYOSIN HEAVY CHAIN, NON-MUSCLE"/>
    <property type="match status" value="1"/>
</dbReference>